<comment type="caution">
    <text evidence="6">The sequence shown here is derived from an EMBL/GenBank/DDBJ whole genome shotgun (WGS) entry which is preliminary data.</text>
</comment>
<evidence type="ECO:0000313" key="7">
    <source>
        <dbReference type="EMBL" id="KAJ6251516.1"/>
    </source>
</evidence>
<organism evidence="6 8">
    <name type="scientific">Anaeramoeba flamelloides</name>
    <dbReference type="NCBI Taxonomy" id="1746091"/>
    <lineage>
        <taxon>Eukaryota</taxon>
        <taxon>Metamonada</taxon>
        <taxon>Anaeramoebidae</taxon>
        <taxon>Anaeramoeba</taxon>
    </lineage>
</organism>
<protein>
    <submittedName>
        <fullName evidence="6">3-methylornithine synthase</fullName>
    </submittedName>
</protein>
<dbReference type="Gene3D" id="3.20.20.70">
    <property type="entry name" value="Aldolase class I"/>
    <property type="match status" value="1"/>
</dbReference>
<dbReference type="AlphaFoldDB" id="A0AAV7Z701"/>
<evidence type="ECO:0000256" key="1">
    <source>
        <dbReference type="ARBA" id="ARBA00022691"/>
    </source>
</evidence>
<evidence type="ECO:0000313" key="8">
    <source>
        <dbReference type="Proteomes" id="UP001146793"/>
    </source>
</evidence>
<gene>
    <name evidence="6" type="ORF">M0812_18992</name>
    <name evidence="7" type="ORF">M0813_14958</name>
</gene>
<dbReference type="SFLD" id="SFLDS00029">
    <property type="entry name" value="Radical_SAM"/>
    <property type="match status" value="1"/>
</dbReference>
<evidence type="ECO:0000313" key="6">
    <source>
        <dbReference type="EMBL" id="KAJ3436925.1"/>
    </source>
</evidence>
<dbReference type="SMART" id="SM00729">
    <property type="entry name" value="Elp3"/>
    <property type="match status" value="1"/>
</dbReference>
<dbReference type="InterPro" id="IPR034422">
    <property type="entry name" value="HydE/PylB-like"/>
</dbReference>
<dbReference type="GO" id="GO:0046872">
    <property type="term" value="F:metal ion binding"/>
    <property type="evidence" value="ECO:0007669"/>
    <property type="project" value="UniProtKB-KW"/>
</dbReference>
<dbReference type="InterPro" id="IPR007197">
    <property type="entry name" value="rSAM"/>
</dbReference>
<dbReference type="InterPro" id="IPR013785">
    <property type="entry name" value="Aldolase_TIM"/>
</dbReference>
<reference evidence="7" key="1">
    <citation type="submission" date="2022-08" db="EMBL/GenBank/DDBJ databases">
        <title>Novel sulfate-reducing endosymbionts in the free-living metamonad Anaeramoeba.</title>
        <authorList>
            <person name="Jerlstrom-Hultqvist J."/>
            <person name="Cepicka I."/>
            <person name="Gallot-Lavallee L."/>
            <person name="Salas-Leiva D."/>
            <person name="Curtis B.A."/>
            <person name="Zahonova K."/>
            <person name="Pipaliya S."/>
            <person name="Dacks J."/>
            <person name="Roger A.J."/>
        </authorList>
    </citation>
    <scope>NUCLEOTIDE SEQUENCE</scope>
    <source>
        <strain evidence="7">Schooner1</strain>
    </source>
</reference>
<dbReference type="PANTHER" id="PTHR43726">
    <property type="entry name" value="3-METHYLORNITHINE SYNTHASE"/>
    <property type="match status" value="1"/>
</dbReference>
<name>A0AAV7Z701_9EUKA</name>
<dbReference type="Pfam" id="PF04055">
    <property type="entry name" value="Radical_SAM"/>
    <property type="match status" value="1"/>
</dbReference>
<dbReference type="InterPro" id="IPR006638">
    <property type="entry name" value="Elp3/MiaA/NifB-like_rSAM"/>
</dbReference>
<dbReference type="EMBL" id="JAOAOG010000058">
    <property type="protein sequence ID" value="KAJ6251516.1"/>
    <property type="molecule type" value="Genomic_DNA"/>
</dbReference>
<dbReference type="GO" id="GO:0051536">
    <property type="term" value="F:iron-sulfur cluster binding"/>
    <property type="evidence" value="ECO:0007669"/>
    <property type="project" value="UniProtKB-KW"/>
</dbReference>
<sequence>MLRSFQKLDRTFPKFSVSKLFQIKRHHSAEDLDPDGCGLDPFDISFNSPNFPMSSTEKLGEEETQRLTSEVEHILGSKPTYPNVKGWKFTEKELTRLLSNRTHSEDLVLFKTAASATEREFGNETYFRGIAEFSNKCEKDCNYCGIRKSHPIVQRFDMSDKEVVDAAKWVAEYGYGCLLLQSGERTVKKENERVSRLIRAIKKETTSKTYPKGIGIILSVGEQKPEVYKEWFDLGAHRYLLRIETTNRDLYHKIHPSFNHSFETRVQCLKSLRDIGYQVGSGVMIGIPGQSLLDLARDLLWYRQMDLDMIGMGPYIHSQHTPMCEEFEKDYWQVQNNVTDKDDWDWRDSDFAQYRDMENWKRYRLTLRMLALTRLMCFDCNIAATTALQAIDPFGRERALEIAANVVMPIVTPKKYRKNYVLYDGKPCVEEGKEECRGCLQARVLSVGKRVVYDQWNDPPHFLRKQINKK</sequence>
<dbReference type="InterPro" id="IPR058240">
    <property type="entry name" value="rSAM_sf"/>
</dbReference>
<dbReference type="SFLD" id="SFLDG01060">
    <property type="entry name" value="BATS_domain_containing"/>
    <property type="match status" value="1"/>
</dbReference>
<dbReference type="PANTHER" id="PTHR43726:SF1">
    <property type="entry name" value="BIOTIN SYNTHASE"/>
    <property type="match status" value="1"/>
</dbReference>
<dbReference type="SUPFAM" id="SSF102114">
    <property type="entry name" value="Radical SAM enzymes"/>
    <property type="match status" value="1"/>
</dbReference>
<dbReference type="PROSITE" id="PS51918">
    <property type="entry name" value="RADICAL_SAM"/>
    <property type="match status" value="1"/>
</dbReference>
<keyword evidence="2" id="KW-0479">Metal-binding</keyword>
<accession>A0AAV7Z701</accession>
<evidence type="ECO:0000256" key="2">
    <source>
        <dbReference type="ARBA" id="ARBA00022723"/>
    </source>
</evidence>
<dbReference type="EMBL" id="JANTQA010000036">
    <property type="protein sequence ID" value="KAJ3436925.1"/>
    <property type="molecule type" value="Genomic_DNA"/>
</dbReference>
<dbReference type="Proteomes" id="UP001146793">
    <property type="component" value="Unassembled WGS sequence"/>
</dbReference>
<evidence type="ECO:0000259" key="5">
    <source>
        <dbReference type="PROSITE" id="PS51918"/>
    </source>
</evidence>
<dbReference type="GO" id="GO:0016740">
    <property type="term" value="F:transferase activity"/>
    <property type="evidence" value="ECO:0007669"/>
    <property type="project" value="TreeGrafter"/>
</dbReference>
<evidence type="ECO:0000256" key="3">
    <source>
        <dbReference type="ARBA" id="ARBA00023004"/>
    </source>
</evidence>
<evidence type="ECO:0000313" key="9">
    <source>
        <dbReference type="Proteomes" id="UP001150062"/>
    </source>
</evidence>
<dbReference type="Proteomes" id="UP001150062">
    <property type="component" value="Unassembled WGS sequence"/>
</dbReference>
<dbReference type="SFLD" id="SFLDG01280">
    <property type="entry name" value="HydE/PylB-like"/>
    <property type="match status" value="1"/>
</dbReference>
<dbReference type="CDD" id="cd01335">
    <property type="entry name" value="Radical_SAM"/>
    <property type="match status" value="1"/>
</dbReference>
<reference evidence="6" key="2">
    <citation type="submission" date="2022-08" db="EMBL/GenBank/DDBJ databases">
        <title>Novel sulphate-reducing endosymbionts in the free-living metamonad Anaeramoeba.</title>
        <authorList>
            <person name="Jerlstrom-Hultqvist J."/>
            <person name="Cepicka I."/>
            <person name="Gallot-Lavallee L."/>
            <person name="Salas-Leiva D."/>
            <person name="Curtis B.A."/>
            <person name="Zahonova K."/>
            <person name="Pipaliya S."/>
            <person name="Dacks J."/>
            <person name="Roger A.J."/>
        </authorList>
    </citation>
    <scope>NUCLEOTIDE SEQUENCE</scope>
    <source>
        <strain evidence="6">Busselton2</strain>
    </source>
</reference>
<keyword evidence="9" id="KW-1185">Reference proteome</keyword>
<keyword evidence="4" id="KW-0411">Iron-sulfur</keyword>
<dbReference type="InterPro" id="IPR024021">
    <property type="entry name" value="FeFe-hyd_HydE_rSAM"/>
</dbReference>
<keyword evidence="3" id="KW-0408">Iron</keyword>
<feature type="domain" description="Radical SAM core" evidence="5">
    <location>
        <begin position="123"/>
        <end position="368"/>
    </location>
</feature>
<dbReference type="SFLD" id="SFLDF00348">
    <property type="entry name" value="FeFe_hydrogenase_maturase_(Hyd"/>
    <property type="match status" value="1"/>
</dbReference>
<proteinExistence type="predicted"/>
<keyword evidence="1" id="KW-0949">S-adenosyl-L-methionine</keyword>
<evidence type="ECO:0000256" key="4">
    <source>
        <dbReference type="ARBA" id="ARBA00023014"/>
    </source>
</evidence>